<dbReference type="InterPro" id="IPR014883">
    <property type="entry name" value="VRR_NUC"/>
</dbReference>
<dbReference type="EMBL" id="LR797015">
    <property type="protein sequence ID" value="CAB4181234.1"/>
    <property type="molecule type" value="Genomic_DNA"/>
</dbReference>
<dbReference type="EMBL" id="LR798365">
    <property type="protein sequence ID" value="CAB5226696.1"/>
    <property type="molecule type" value="Genomic_DNA"/>
</dbReference>
<dbReference type="GO" id="GO:0016788">
    <property type="term" value="F:hydrolase activity, acting on ester bonds"/>
    <property type="evidence" value="ECO:0007669"/>
    <property type="project" value="InterPro"/>
</dbReference>
<proteinExistence type="predicted"/>
<evidence type="ECO:0000313" key="8">
    <source>
        <dbReference type="EMBL" id="CAB4190222.1"/>
    </source>
</evidence>
<dbReference type="EMBL" id="LR797241">
    <property type="protein sequence ID" value="CAB4195902.1"/>
    <property type="molecule type" value="Genomic_DNA"/>
</dbReference>
<evidence type="ECO:0000256" key="3">
    <source>
        <dbReference type="ARBA" id="ARBA00022801"/>
    </source>
</evidence>
<name>A0A6J5PJ07_9CAUD</name>
<evidence type="ECO:0000256" key="1">
    <source>
        <dbReference type="ARBA" id="ARBA00001946"/>
    </source>
</evidence>
<evidence type="ECO:0000256" key="2">
    <source>
        <dbReference type="ARBA" id="ARBA00022722"/>
    </source>
</evidence>
<dbReference type="InterPro" id="IPR011335">
    <property type="entry name" value="Restrct_endonuc-II-like"/>
</dbReference>
<organism evidence="6">
    <name type="scientific">uncultured Caudovirales phage</name>
    <dbReference type="NCBI Taxonomy" id="2100421"/>
    <lineage>
        <taxon>Viruses</taxon>
        <taxon>Duplodnaviria</taxon>
        <taxon>Heunggongvirae</taxon>
        <taxon>Uroviricota</taxon>
        <taxon>Caudoviricetes</taxon>
        <taxon>Peduoviridae</taxon>
        <taxon>Maltschvirus</taxon>
        <taxon>Maltschvirus maltsch</taxon>
    </lineage>
</organism>
<evidence type="ECO:0000313" key="6">
    <source>
        <dbReference type="EMBL" id="CAB4169431.1"/>
    </source>
</evidence>
<sequence>MADTPEKKVKIKLVAQLKALGAYYFYPVTGGYGASGVPDVICCYKGRFFGFECKAGNNKPTTLQDINMEAIRKAGGYALVVNEENVGVMTQYLVGATNDPAE</sequence>
<dbReference type="EMBL" id="LR796846">
    <property type="protein sequence ID" value="CAB4169431.1"/>
    <property type="molecule type" value="Genomic_DNA"/>
</dbReference>
<evidence type="ECO:0000313" key="9">
    <source>
        <dbReference type="EMBL" id="CAB4195902.1"/>
    </source>
</evidence>
<dbReference type="Gene3D" id="3.40.1350.10">
    <property type="match status" value="1"/>
</dbReference>
<protein>
    <submittedName>
        <fullName evidence="6">VRR-NUC domain containing protein</fullName>
    </submittedName>
</protein>
<keyword evidence="2" id="KW-0540">Nuclease</keyword>
<reference evidence="6" key="1">
    <citation type="submission" date="2020-05" db="EMBL/GenBank/DDBJ databases">
        <authorList>
            <person name="Chiriac C."/>
            <person name="Salcher M."/>
            <person name="Ghai R."/>
            <person name="Kavagutti S V."/>
        </authorList>
    </citation>
    <scope>NUCLEOTIDE SEQUENCE</scope>
</reference>
<dbReference type="InterPro" id="IPR011856">
    <property type="entry name" value="tRNA_endonuc-like_dom_sf"/>
</dbReference>
<feature type="domain" description="VRR-NUC" evidence="4">
    <location>
        <begin position="4"/>
        <end position="85"/>
    </location>
</feature>
<dbReference type="GO" id="GO:0003676">
    <property type="term" value="F:nucleic acid binding"/>
    <property type="evidence" value="ECO:0007669"/>
    <property type="project" value="InterPro"/>
</dbReference>
<gene>
    <name evidence="7" type="ORF">UFOVP1064_19</name>
    <name evidence="8" type="ORF">UFOVP1197_44</name>
    <name evidence="9" type="ORF">UFOVP1294_46</name>
    <name evidence="10" type="ORF">UFOVP1412_49</name>
    <name evidence="11" type="ORF">UFOVP1515_22</name>
    <name evidence="5" type="ORF">UFOVP659_56</name>
    <name evidence="6" type="ORF">UFOVP885_35</name>
</gene>
<dbReference type="EMBL" id="LR797365">
    <property type="protein sequence ID" value="CAB4210808.1"/>
    <property type="molecule type" value="Genomic_DNA"/>
</dbReference>
<evidence type="ECO:0000313" key="10">
    <source>
        <dbReference type="EMBL" id="CAB4210808.1"/>
    </source>
</evidence>
<dbReference type="EMBL" id="LR796628">
    <property type="protein sequence ID" value="CAB4156316.1"/>
    <property type="molecule type" value="Genomic_DNA"/>
</dbReference>
<accession>A0A6J5PJ07</accession>
<keyword evidence="3" id="KW-0378">Hydrolase</keyword>
<dbReference type="SUPFAM" id="SSF52980">
    <property type="entry name" value="Restriction endonuclease-like"/>
    <property type="match status" value="1"/>
</dbReference>
<dbReference type="EMBL" id="LR797154">
    <property type="protein sequence ID" value="CAB4190222.1"/>
    <property type="molecule type" value="Genomic_DNA"/>
</dbReference>
<evidence type="ECO:0000259" key="4">
    <source>
        <dbReference type="SMART" id="SM00990"/>
    </source>
</evidence>
<dbReference type="GO" id="GO:0004518">
    <property type="term" value="F:nuclease activity"/>
    <property type="evidence" value="ECO:0007669"/>
    <property type="project" value="UniProtKB-KW"/>
</dbReference>
<evidence type="ECO:0000313" key="5">
    <source>
        <dbReference type="EMBL" id="CAB4156316.1"/>
    </source>
</evidence>
<comment type="cofactor">
    <cofactor evidence="1">
        <name>Mg(2+)</name>
        <dbReference type="ChEBI" id="CHEBI:18420"/>
    </cofactor>
</comment>
<dbReference type="SMART" id="SM00990">
    <property type="entry name" value="VRR_NUC"/>
    <property type="match status" value="1"/>
</dbReference>
<evidence type="ECO:0000313" key="11">
    <source>
        <dbReference type="EMBL" id="CAB5226696.1"/>
    </source>
</evidence>
<evidence type="ECO:0000313" key="7">
    <source>
        <dbReference type="EMBL" id="CAB4181234.1"/>
    </source>
</evidence>